<name>A0ACC0YR89_9ROSI</name>
<organism evidence="1 2">
    <name type="scientific">Pistacia integerrima</name>
    <dbReference type="NCBI Taxonomy" id="434235"/>
    <lineage>
        <taxon>Eukaryota</taxon>
        <taxon>Viridiplantae</taxon>
        <taxon>Streptophyta</taxon>
        <taxon>Embryophyta</taxon>
        <taxon>Tracheophyta</taxon>
        <taxon>Spermatophyta</taxon>
        <taxon>Magnoliopsida</taxon>
        <taxon>eudicotyledons</taxon>
        <taxon>Gunneridae</taxon>
        <taxon>Pentapetalae</taxon>
        <taxon>rosids</taxon>
        <taxon>malvids</taxon>
        <taxon>Sapindales</taxon>
        <taxon>Anacardiaceae</taxon>
        <taxon>Pistacia</taxon>
    </lineage>
</organism>
<reference evidence="2" key="1">
    <citation type="journal article" date="2023" name="G3 (Bethesda)">
        <title>Genome assembly and association tests identify interacting loci associated with vigor, precocity, and sex in interspecific pistachio rootstocks.</title>
        <authorList>
            <person name="Palmer W."/>
            <person name="Jacygrad E."/>
            <person name="Sagayaradj S."/>
            <person name="Cavanaugh K."/>
            <person name="Han R."/>
            <person name="Bertier L."/>
            <person name="Beede B."/>
            <person name="Kafkas S."/>
            <person name="Golino D."/>
            <person name="Preece J."/>
            <person name="Michelmore R."/>
        </authorList>
    </citation>
    <scope>NUCLEOTIDE SEQUENCE [LARGE SCALE GENOMIC DNA]</scope>
</reference>
<sequence length="65" mass="7888">MLECENSCITWICLLLDFQVFKFTNNIQRFTLHFELHKKDCLSQRSLVKLMEKHQRLLLYLSKAK</sequence>
<comment type="caution">
    <text evidence="1">The sequence shown here is derived from an EMBL/GenBank/DDBJ whole genome shotgun (WGS) entry which is preliminary data.</text>
</comment>
<proteinExistence type="predicted"/>
<accession>A0ACC0YR89</accession>
<dbReference type="EMBL" id="CM047740">
    <property type="protein sequence ID" value="KAJ0040052.1"/>
    <property type="molecule type" value="Genomic_DNA"/>
</dbReference>
<dbReference type="Proteomes" id="UP001163603">
    <property type="component" value="Chromosome 5"/>
</dbReference>
<evidence type="ECO:0000313" key="2">
    <source>
        <dbReference type="Proteomes" id="UP001163603"/>
    </source>
</evidence>
<evidence type="ECO:0000313" key="1">
    <source>
        <dbReference type="EMBL" id="KAJ0040052.1"/>
    </source>
</evidence>
<protein>
    <submittedName>
        <fullName evidence="1">Uncharacterized protein</fullName>
    </submittedName>
</protein>
<keyword evidence="2" id="KW-1185">Reference proteome</keyword>
<gene>
    <name evidence="1" type="ORF">Pint_27559</name>
</gene>